<keyword evidence="5" id="KW-1185">Reference proteome</keyword>
<name>A0A1V4GSF0_MORLA</name>
<reference evidence="2" key="2">
    <citation type="submission" date="2017-03" db="EMBL/GenBank/DDBJ databases">
        <authorList>
            <person name="Afonso C.L."/>
            <person name="Miller P.J."/>
            <person name="Scott M.A."/>
            <person name="Spackman E."/>
            <person name="Goraichik I."/>
            <person name="Dimitrov K.M."/>
            <person name="Suarez D.L."/>
            <person name="Swayne D.E."/>
        </authorList>
    </citation>
    <scope>NUCLEOTIDE SEQUENCE</scope>
    <source>
        <strain evidence="2">CCUG 4441</strain>
    </source>
</reference>
<dbReference type="GO" id="GO:0019867">
    <property type="term" value="C:outer membrane"/>
    <property type="evidence" value="ECO:0007669"/>
    <property type="project" value="InterPro"/>
</dbReference>
<reference evidence="3 5" key="3">
    <citation type="submission" date="2018-06" db="EMBL/GenBank/DDBJ databases">
        <authorList>
            <consortium name="Pathogen Informatics"/>
            <person name="Doyle S."/>
        </authorList>
    </citation>
    <scope>NUCLEOTIDE SEQUENCE [LARGE SCALE GENOMIC DNA]</scope>
    <source>
        <strain evidence="3 5">NCTC7911</strain>
    </source>
</reference>
<dbReference type="EMBL" id="MXAN01000074">
    <property type="protein sequence ID" value="OPH35066.1"/>
    <property type="molecule type" value="Genomic_DNA"/>
</dbReference>
<feature type="domain" description="Trimeric autotransporter adhesin YadA-like stalk" evidence="1">
    <location>
        <begin position="260"/>
        <end position="303"/>
    </location>
</feature>
<accession>A0A1V4GSF0</accession>
<dbReference type="Proteomes" id="UP000254107">
    <property type="component" value="Unassembled WGS sequence"/>
</dbReference>
<proteinExistence type="predicted"/>
<dbReference type="RefSeq" id="WP_079364110.1">
    <property type="nucleotide sequence ID" value="NZ_MXAN01000074.1"/>
</dbReference>
<dbReference type="Gene3D" id="2.20.70.140">
    <property type="match status" value="1"/>
</dbReference>
<dbReference type="Proteomes" id="UP000191025">
    <property type="component" value="Unassembled WGS sequence"/>
</dbReference>
<evidence type="ECO:0000313" key="5">
    <source>
        <dbReference type="Proteomes" id="UP000254107"/>
    </source>
</evidence>
<evidence type="ECO:0000313" key="2">
    <source>
        <dbReference type="EMBL" id="OPH35066.1"/>
    </source>
</evidence>
<organism evidence="2 4">
    <name type="scientific">Moraxella lacunata</name>
    <dbReference type="NCBI Taxonomy" id="477"/>
    <lineage>
        <taxon>Bacteria</taxon>
        <taxon>Pseudomonadati</taxon>
        <taxon>Pseudomonadota</taxon>
        <taxon>Gammaproteobacteria</taxon>
        <taxon>Moraxellales</taxon>
        <taxon>Moraxellaceae</taxon>
        <taxon>Moraxella</taxon>
    </lineage>
</organism>
<protein>
    <submittedName>
        <fullName evidence="3">Haemagglutinin</fullName>
    </submittedName>
</protein>
<evidence type="ECO:0000313" key="3">
    <source>
        <dbReference type="EMBL" id="STZ00042.1"/>
    </source>
</evidence>
<dbReference type="GeneID" id="302270019"/>
<dbReference type="EMBL" id="UGQC01000001">
    <property type="protein sequence ID" value="STZ00042.1"/>
    <property type="molecule type" value="Genomic_DNA"/>
</dbReference>
<dbReference type="AlphaFoldDB" id="A0A1V4GSF0"/>
<dbReference type="Pfam" id="PF05662">
    <property type="entry name" value="YadA_stalk"/>
    <property type="match status" value="1"/>
</dbReference>
<dbReference type="InterPro" id="IPR008635">
    <property type="entry name" value="Coiled_stalk_dom"/>
</dbReference>
<dbReference type="Gene3D" id="1.20.5.170">
    <property type="match status" value="1"/>
</dbReference>
<sequence length="324" mass="33440">MAKAINDSEKTTTVIKGSNTHIQSKVDGNNTEYTVSADKTTVSVSGALKKTETSSTDATTQAVTTDYAIDLSDATKAQIAKEEGVVVGDNVTVIEDGTNDTGGKKYKVALKNNLNLGGTGSVTTGDTTINNDGLKVGDVTVTNAPVTVNGNPVNNINDAINQTAIQAFKPLTFAGDSGDNVTRKLGETVNVKGGVTDATKLSDGNIGVVANGSDTLDIKLAKNITVDSVKAGDTTINNDGVTINNGSLFTKDKVDVAGNKITNVADGDISATSKDAINGSQLHNAINNINTNVKAAKTEVTSQDKTVTIRPLSKPTTHHVIIPI</sequence>
<evidence type="ECO:0000313" key="4">
    <source>
        <dbReference type="Proteomes" id="UP000191025"/>
    </source>
</evidence>
<evidence type="ECO:0000259" key="1">
    <source>
        <dbReference type="Pfam" id="PF05662"/>
    </source>
</evidence>
<reference evidence="4" key="1">
    <citation type="submission" date="2017-03" db="EMBL/GenBank/DDBJ databases">
        <title>Draft genome sequence of Moraxella equi CCUG 4950T type strain.</title>
        <authorList>
            <person name="Salva-Serra F."/>
            <person name="Engstrom-Jakobsson H."/>
            <person name="Thorell K."/>
            <person name="Jaen-Luchoro D."/>
            <person name="Gonzales-Siles L."/>
            <person name="Karlsson R."/>
            <person name="Yazdan S."/>
            <person name="Boulund F."/>
            <person name="Johnning A."/>
            <person name="Engstrand L."/>
            <person name="Kristiansson E."/>
            <person name="Moore E."/>
        </authorList>
    </citation>
    <scope>NUCLEOTIDE SEQUENCE [LARGE SCALE GENOMIC DNA]</scope>
    <source>
        <strain evidence="4">CCUG 4441</strain>
    </source>
</reference>
<gene>
    <name evidence="2" type="ORF">B5J94_10070</name>
    <name evidence="3" type="ORF">NCTC7911_01426</name>
</gene>